<evidence type="ECO:0000313" key="5">
    <source>
        <dbReference type="Proteomes" id="UP000696184"/>
    </source>
</evidence>
<evidence type="ECO:0000256" key="1">
    <source>
        <dbReference type="SAM" id="Phobius"/>
    </source>
</evidence>
<dbReference type="Proteomes" id="UP000696184">
    <property type="component" value="Unassembled WGS sequence"/>
</dbReference>
<dbReference type="Pfam" id="PF13340">
    <property type="entry name" value="DUF4096"/>
    <property type="match status" value="1"/>
</dbReference>
<dbReference type="PANTHER" id="PTHR46637">
    <property type="entry name" value="TIS1421-TRANSPOSASE PROTEIN A"/>
    <property type="match status" value="1"/>
</dbReference>
<dbReference type="NCBIfam" id="NF033580">
    <property type="entry name" value="transpos_IS5_3"/>
    <property type="match status" value="1"/>
</dbReference>
<organism evidence="4 5">
    <name type="scientific">Xenorhabdus lircayensis</name>
    <dbReference type="NCBI Taxonomy" id="2763499"/>
    <lineage>
        <taxon>Bacteria</taxon>
        <taxon>Pseudomonadati</taxon>
        <taxon>Pseudomonadota</taxon>
        <taxon>Gammaproteobacteria</taxon>
        <taxon>Enterobacterales</taxon>
        <taxon>Morganellaceae</taxon>
        <taxon>Xenorhabdus</taxon>
    </lineage>
</organism>
<evidence type="ECO:0000259" key="3">
    <source>
        <dbReference type="Pfam" id="PF13340"/>
    </source>
</evidence>
<feature type="domain" description="Insertion element IS402-like" evidence="3">
    <location>
        <begin position="6"/>
        <end position="76"/>
    </location>
</feature>
<dbReference type="InterPro" id="IPR052909">
    <property type="entry name" value="Transposase_6_like"/>
</dbReference>
<dbReference type="RefSeq" id="WP_198689814.1">
    <property type="nucleotide sequence ID" value="NZ_CAWPUD010000035.1"/>
</dbReference>
<proteinExistence type="predicted"/>
<feature type="transmembrane region" description="Helical" evidence="1">
    <location>
        <begin position="235"/>
        <end position="252"/>
    </location>
</feature>
<evidence type="ECO:0000259" key="2">
    <source>
        <dbReference type="Pfam" id="PF01609"/>
    </source>
</evidence>
<dbReference type="PANTHER" id="PTHR46637:SF1">
    <property type="entry name" value="BLL5188 PROTEIN"/>
    <property type="match status" value="1"/>
</dbReference>
<keyword evidence="5" id="KW-1185">Reference proteome</keyword>
<feature type="domain" description="Transposase IS4-like" evidence="2">
    <location>
        <begin position="87"/>
        <end position="241"/>
    </location>
</feature>
<accession>A0ABS0U588</accession>
<dbReference type="InterPro" id="IPR002559">
    <property type="entry name" value="Transposase_11"/>
</dbReference>
<name>A0ABS0U588_9GAMM</name>
<protein>
    <submittedName>
        <fullName evidence="4">IS5 family transposase</fullName>
    </submittedName>
</protein>
<reference evidence="4 5" key="1">
    <citation type="submission" date="2020-08" db="EMBL/GenBank/DDBJ databases">
        <title>Description of Xenorhabdus lircayensis sp. nov., the symbiotic bacterium associated with the entomopathogenic nematode Steirnernema unicornum.</title>
        <authorList>
            <person name="Castaneda-Alvarez C."/>
            <person name="Prodan S."/>
            <person name="Zamorano A."/>
            <person name="San-Blas E."/>
            <person name="Aballay E."/>
        </authorList>
    </citation>
    <scope>NUCLEOTIDE SEQUENCE [LARGE SCALE GENOMIC DNA]</scope>
    <source>
        <strain evidence="4 5">VLS</strain>
    </source>
</reference>
<dbReference type="Pfam" id="PF01609">
    <property type="entry name" value="DDE_Tnp_1"/>
    <property type="match status" value="1"/>
</dbReference>
<dbReference type="EMBL" id="JACOII010000037">
    <property type="protein sequence ID" value="MBI6549029.1"/>
    <property type="molecule type" value="Genomic_DNA"/>
</dbReference>
<gene>
    <name evidence="4" type="ORF">H8A87_09920</name>
</gene>
<sequence>MPRTILTDTKWNKLSAFMQQTGFIYHKTEHRLTLEGILYQMRTGIPWRDLPPEFSKWNRVFQRFNVWSKKGFLHVIFKGLSGHADREWLFIDGSIVRAHQHSAGANSQENEAIGKSRGGRSTKIHFAVDSQGLPVHFELSGGQTHDIVHAESLVRNSPLSDFVIADKGYDSEAFRDAVRHQGTTPVIPYRKNSQKMDKNIDKGLYRYQHLVENAFARIKNFRVISTRYDKLERNYASKLALAFIVIWLPMWVD</sequence>
<comment type="caution">
    <text evidence="4">The sequence shown here is derived from an EMBL/GenBank/DDBJ whole genome shotgun (WGS) entry which is preliminary data.</text>
</comment>
<dbReference type="InterPro" id="IPR025161">
    <property type="entry name" value="IS402-like_dom"/>
</dbReference>
<keyword evidence="1" id="KW-1133">Transmembrane helix</keyword>
<keyword evidence="1" id="KW-0812">Transmembrane</keyword>
<keyword evidence="1" id="KW-0472">Membrane</keyword>
<evidence type="ECO:0000313" key="4">
    <source>
        <dbReference type="EMBL" id="MBI6549029.1"/>
    </source>
</evidence>